<evidence type="ECO:0000256" key="16">
    <source>
        <dbReference type="ARBA" id="ARBA00077418"/>
    </source>
</evidence>
<dbReference type="PhylomeDB" id="A7S2B3"/>
<evidence type="ECO:0000256" key="18">
    <source>
        <dbReference type="PROSITE-ProRule" id="PRU00288"/>
    </source>
</evidence>
<keyword evidence="6" id="KW-0597">Phosphoprotein</keyword>
<keyword evidence="22" id="KW-1185">Reference proteome</keyword>
<dbReference type="GO" id="GO:0015031">
    <property type="term" value="P:protein transport"/>
    <property type="evidence" value="ECO:0007669"/>
    <property type="project" value="UniProtKB-KW"/>
</dbReference>
<dbReference type="Pfam" id="PF01412">
    <property type="entry name" value="ArfGap"/>
    <property type="match status" value="1"/>
</dbReference>
<dbReference type="SUPFAM" id="SSF57863">
    <property type="entry name" value="ArfGap/RecO-like zinc finger"/>
    <property type="match status" value="1"/>
</dbReference>
<protein>
    <recommendedName>
        <fullName evidence="15">ADP-ribosylation factor GTPase-activating protein 1</fullName>
    </recommendedName>
    <alternativeName>
        <fullName evidence="17">ADP-ribosylation factor 1 GTPase-activating protein</fullName>
    </alternativeName>
    <alternativeName>
        <fullName evidence="16">ARF1-directed GTPase-activating protein</fullName>
    </alternativeName>
</protein>
<evidence type="ECO:0000256" key="11">
    <source>
        <dbReference type="ARBA" id="ARBA00022927"/>
    </source>
</evidence>
<evidence type="ECO:0000256" key="14">
    <source>
        <dbReference type="ARBA" id="ARBA00058112"/>
    </source>
</evidence>
<dbReference type="STRING" id="45351.A7S2B3"/>
<evidence type="ECO:0000256" key="1">
    <source>
        <dbReference type="ARBA" id="ARBA00004496"/>
    </source>
</evidence>
<dbReference type="PANTHER" id="PTHR46395:SF1">
    <property type="entry name" value="ADP-RIBOSYLATION FACTOR GTPASE-ACTIVATING PROTEIN 1"/>
    <property type="match status" value="1"/>
</dbReference>
<keyword evidence="5" id="KW-0963">Cytoplasm</keyword>
<evidence type="ECO:0000256" key="12">
    <source>
        <dbReference type="ARBA" id="ARBA00022990"/>
    </source>
</evidence>
<proteinExistence type="predicted"/>
<organism evidence="21 22">
    <name type="scientific">Nematostella vectensis</name>
    <name type="common">Starlet sea anemone</name>
    <dbReference type="NCBI Taxonomy" id="45351"/>
    <lineage>
        <taxon>Eukaryota</taxon>
        <taxon>Metazoa</taxon>
        <taxon>Cnidaria</taxon>
        <taxon>Anthozoa</taxon>
        <taxon>Hexacorallia</taxon>
        <taxon>Actiniaria</taxon>
        <taxon>Edwardsiidae</taxon>
        <taxon>Nematostella</taxon>
    </lineage>
</organism>
<evidence type="ECO:0000256" key="17">
    <source>
        <dbReference type="ARBA" id="ARBA00081514"/>
    </source>
</evidence>
<keyword evidence="13" id="KW-0333">Golgi apparatus</keyword>
<dbReference type="InParanoid" id="A7S2B3"/>
<keyword evidence="10" id="KW-0931">ER-Golgi transport</keyword>
<dbReference type="HOGENOM" id="CLU_023062_2_1_1"/>
<dbReference type="eggNOG" id="KOG0704">
    <property type="taxonomic scope" value="Eukaryota"/>
</dbReference>
<dbReference type="KEGG" id="nve:5513946"/>
<dbReference type="GO" id="GO:0005096">
    <property type="term" value="F:GTPase activator activity"/>
    <property type="evidence" value="ECO:0007669"/>
    <property type="project" value="UniProtKB-KW"/>
</dbReference>
<evidence type="ECO:0000256" key="19">
    <source>
        <dbReference type="SAM" id="MobiDB-lite"/>
    </source>
</evidence>
<dbReference type="AlphaFoldDB" id="A7S2B3"/>
<keyword evidence="12" id="KW-0007">Acetylation</keyword>
<name>A7S2B3_NEMVE</name>
<evidence type="ECO:0000256" key="4">
    <source>
        <dbReference type="ARBA" id="ARBA00022468"/>
    </source>
</evidence>
<comment type="subcellular location">
    <subcellularLocation>
        <location evidence="1">Cytoplasm</location>
    </subcellularLocation>
    <subcellularLocation>
        <location evidence="2">Golgi apparatus</location>
    </subcellularLocation>
</comment>
<keyword evidence="7" id="KW-0479">Metal-binding</keyword>
<evidence type="ECO:0000256" key="9">
    <source>
        <dbReference type="ARBA" id="ARBA00022833"/>
    </source>
</evidence>
<dbReference type="PRINTS" id="PR00405">
    <property type="entry name" value="REVINTRACTNG"/>
</dbReference>
<evidence type="ECO:0000256" key="15">
    <source>
        <dbReference type="ARBA" id="ARBA00071258"/>
    </source>
</evidence>
<keyword evidence="3" id="KW-0813">Transport</keyword>
<dbReference type="PANTHER" id="PTHR46395">
    <property type="entry name" value="ADP-RIBOSYLATION FACTOR GTPASE-ACTIVATING PROTEIN 1"/>
    <property type="match status" value="1"/>
</dbReference>
<dbReference type="InterPro" id="IPR038508">
    <property type="entry name" value="ArfGAP_dom_sf"/>
</dbReference>
<dbReference type="GO" id="GO:0016192">
    <property type="term" value="P:vesicle-mediated transport"/>
    <property type="evidence" value="ECO:0007669"/>
    <property type="project" value="UniProtKB-KW"/>
</dbReference>
<dbReference type="InterPro" id="IPR001164">
    <property type="entry name" value="ArfGAP_dom"/>
</dbReference>
<feature type="domain" description="Arf-GAP" evidence="20">
    <location>
        <begin position="7"/>
        <end position="124"/>
    </location>
</feature>
<evidence type="ECO:0000259" key="20">
    <source>
        <dbReference type="PROSITE" id="PS50115"/>
    </source>
</evidence>
<dbReference type="OMA" id="GKEWNIS"/>
<gene>
    <name evidence="21" type="ORF">NEMVEDRAFT_v1g26599</name>
</gene>
<keyword evidence="8 18" id="KW-0863">Zinc-finger</keyword>
<evidence type="ECO:0000256" key="13">
    <source>
        <dbReference type="ARBA" id="ARBA00023034"/>
    </source>
</evidence>
<keyword evidence="9" id="KW-0862">Zinc</keyword>
<dbReference type="Gene3D" id="1.10.220.150">
    <property type="entry name" value="Arf GTPase activating protein"/>
    <property type="match status" value="1"/>
</dbReference>
<sequence>MASPRTRRVLKELKPRDGNNCCFECGAHNPQWVSVTYGIWICLECSGKHRGLGVHLSFVRSVTMDKWKDSELEKMKVGGNDKAKAFFSSQPDIHQGQSLHDKYNSKAAALYRDKITALSEGRSWSPETSEARNYVAPMHRSSSSSNFR</sequence>
<evidence type="ECO:0000256" key="7">
    <source>
        <dbReference type="ARBA" id="ARBA00022723"/>
    </source>
</evidence>
<dbReference type="Proteomes" id="UP000001593">
    <property type="component" value="Unassembled WGS sequence"/>
</dbReference>
<dbReference type="FunFam" id="1.10.220.150:FF:000008">
    <property type="entry name" value="ADP-ribosylation factor GTPase activating protein 1"/>
    <property type="match status" value="1"/>
</dbReference>
<evidence type="ECO:0000256" key="5">
    <source>
        <dbReference type="ARBA" id="ARBA00022490"/>
    </source>
</evidence>
<keyword evidence="4" id="KW-0343">GTPase activation</keyword>
<dbReference type="EMBL" id="DS469568">
    <property type="protein sequence ID" value="EDO42112.1"/>
    <property type="molecule type" value="Genomic_DNA"/>
</dbReference>
<keyword evidence="11" id="KW-0653">Protein transport</keyword>
<evidence type="ECO:0000256" key="2">
    <source>
        <dbReference type="ARBA" id="ARBA00004555"/>
    </source>
</evidence>
<dbReference type="CDD" id="cd08830">
    <property type="entry name" value="ArfGap_ArfGap1"/>
    <property type="match status" value="1"/>
</dbReference>
<reference evidence="21 22" key="1">
    <citation type="journal article" date="2007" name="Science">
        <title>Sea anemone genome reveals ancestral eumetazoan gene repertoire and genomic organization.</title>
        <authorList>
            <person name="Putnam N.H."/>
            <person name="Srivastava M."/>
            <person name="Hellsten U."/>
            <person name="Dirks B."/>
            <person name="Chapman J."/>
            <person name="Salamov A."/>
            <person name="Terry A."/>
            <person name="Shapiro H."/>
            <person name="Lindquist E."/>
            <person name="Kapitonov V.V."/>
            <person name="Jurka J."/>
            <person name="Genikhovich G."/>
            <person name="Grigoriev I.V."/>
            <person name="Lucas S.M."/>
            <person name="Steele R.E."/>
            <person name="Finnerty J.R."/>
            <person name="Technau U."/>
            <person name="Martindale M.Q."/>
            <person name="Rokhsar D.S."/>
        </authorList>
    </citation>
    <scope>NUCLEOTIDE SEQUENCE [LARGE SCALE GENOMIC DNA]</scope>
    <source>
        <strain evidence="22">CH2 X CH6</strain>
    </source>
</reference>
<evidence type="ECO:0000256" key="3">
    <source>
        <dbReference type="ARBA" id="ARBA00022448"/>
    </source>
</evidence>
<dbReference type="InterPro" id="IPR037278">
    <property type="entry name" value="ARFGAP/RecO"/>
</dbReference>
<evidence type="ECO:0000256" key="6">
    <source>
        <dbReference type="ARBA" id="ARBA00022553"/>
    </source>
</evidence>
<dbReference type="GO" id="GO:0005794">
    <property type="term" value="C:Golgi apparatus"/>
    <property type="evidence" value="ECO:0007669"/>
    <property type="project" value="UniProtKB-SubCell"/>
</dbReference>
<dbReference type="PROSITE" id="PS50115">
    <property type="entry name" value="ARFGAP"/>
    <property type="match status" value="1"/>
</dbReference>
<feature type="region of interest" description="Disordered" evidence="19">
    <location>
        <begin position="122"/>
        <end position="148"/>
    </location>
</feature>
<accession>A7S2B3</accession>
<feature type="non-terminal residue" evidence="21">
    <location>
        <position position="1"/>
    </location>
</feature>
<evidence type="ECO:0000256" key="10">
    <source>
        <dbReference type="ARBA" id="ARBA00022892"/>
    </source>
</evidence>
<comment type="function">
    <text evidence="14">GTPase-activating protein (GAP) for the ADP ribosylation factor 1 (ARF1). Involved in membrane trafficking and /or vesicle transport. Promotes hydrolysis of the ARF1-bound GTP and thus, is required for the dissociation of coat proteins from Golgi-derived membranes and vesicles, a prerequisite for vesicle's fusion with target compartment. Probably regulates ARF1-mediated transport via its interaction with the KDELR proteins and TMED2. Overexpression induces the redistribution of the entire Golgi complex to the endoplasmic reticulum, as when ARF1 is deactivated. Its activity is stimulated by phosphoinosides and inhibited by phosphatidylcholine.</text>
</comment>
<evidence type="ECO:0000256" key="8">
    <source>
        <dbReference type="ARBA" id="ARBA00022771"/>
    </source>
</evidence>
<evidence type="ECO:0000313" key="22">
    <source>
        <dbReference type="Proteomes" id="UP000001593"/>
    </source>
</evidence>
<evidence type="ECO:0000313" key="21">
    <source>
        <dbReference type="EMBL" id="EDO42112.1"/>
    </source>
</evidence>
<dbReference type="SMART" id="SM00105">
    <property type="entry name" value="ArfGap"/>
    <property type="match status" value="1"/>
</dbReference>
<dbReference type="GO" id="GO:0008270">
    <property type="term" value="F:zinc ion binding"/>
    <property type="evidence" value="ECO:0007669"/>
    <property type="project" value="UniProtKB-KW"/>
</dbReference>